<dbReference type="InterPro" id="IPR031852">
    <property type="entry name" value="Vik1/Cik1_MT-bd"/>
</dbReference>
<dbReference type="PANTHER" id="PTHR47972">
    <property type="entry name" value="KINESIN-LIKE PROTEIN KLP-3"/>
    <property type="match status" value="1"/>
</dbReference>
<dbReference type="OMA" id="MNQGQRF"/>
<feature type="coiled-coil region" evidence="1">
    <location>
        <begin position="283"/>
        <end position="599"/>
    </location>
</feature>
<accession>A0A5J4Z967</accession>
<reference evidence="5" key="1">
    <citation type="journal article" date="2019" name="Nat. Commun.">
        <title>Expansion of phycobilisome linker gene families in mesophilic red algae.</title>
        <authorList>
            <person name="Lee J."/>
            <person name="Kim D."/>
            <person name="Bhattacharya D."/>
            <person name="Yoon H.S."/>
        </authorList>
    </citation>
    <scope>NUCLEOTIDE SEQUENCE [LARGE SCALE GENOMIC DNA]</scope>
    <source>
        <strain evidence="5">CCMP 1328</strain>
    </source>
</reference>
<dbReference type="GO" id="GO:0008017">
    <property type="term" value="F:microtubule binding"/>
    <property type="evidence" value="ECO:0007669"/>
    <property type="project" value="InterPro"/>
</dbReference>
<feature type="compositionally biased region" description="Low complexity" evidence="2">
    <location>
        <begin position="1"/>
        <end position="25"/>
    </location>
</feature>
<dbReference type="GO" id="GO:0003777">
    <property type="term" value="F:microtubule motor activity"/>
    <property type="evidence" value="ECO:0007669"/>
    <property type="project" value="InterPro"/>
</dbReference>
<feature type="domain" description="Kinesin motor" evidence="3">
    <location>
        <begin position="681"/>
        <end position="1033"/>
    </location>
</feature>
<proteinExistence type="predicted"/>
<gene>
    <name evidence="4" type="ORF">FVE85_7197</name>
</gene>
<dbReference type="InterPro" id="IPR027417">
    <property type="entry name" value="P-loop_NTPase"/>
</dbReference>
<evidence type="ECO:0000256" key="2">
    <source>
        <dbReference type="SAM" id="MobiDB-lite"/>
    </source>
</evidence>
<dbReference type="Proteomes" id="UP000324585">
    <property type="component" value="Unassembled WGS sequence"/>
</dbReference>
<evidence type="ECO:0000256" key="1">
    <source>
        <dbReference type="SAM" id="Coils"/>
    </source>
</evidence>
<keyword evidence="1" id="KW-0175">Coiled coil</keyword>
<sequence length="1047" mass="117803">METRATLRSRTSASTRRSEAAETSEYSLFGSMGSGPVIESSCGSSSAFLGNNKKDSGAGAMAPQRNFLRKGDGTRARAGQVVVTGAGARNATHAGRDAPARPVAASGPGCKDHTRPWRAPHEQREYKKRIKKVIQDIEHEIEAVEERLSEKIIELDRQRQQHVELERERVLHASNMEASVRKRAAAHMSDVLAQFAAEREGLLDELQRERASVLDMQQKLMQKQTEFSAADVEQVRLDADIAEQAQKLHQLQNQILEQGSTIALLTADKRMFGENLRGADQHIELEHEALAQLKTKAKDAEERLHNTRVELEREVVAYERLCSQRLESQASLEHVQNESQETRGKLASVNEQIEKLRLQTDCVGAEKESVLKLTAQSRLECDALEQSIAEQEASVQELERQLIAQRQAQDNAIRDLKASLQQEFQEERTRMDEKRLEIQDRKVQLDAQKKGISSLKDMLAQIEHELRETQHALNEISEAIDRKQESLNDVRGSIDELMRLREQRKDERQKCEEAIQVEQQREQELMSQLQAAETQLDALHKSHELRRKEESRDIEEIQSQLDVLRVEKGVALSHASDERNSLERKLEETMSGLQRQRDRQVQMQESLKDTHAAHRRLQATEQAAHAELQGIGDELARTRMHSAELESITSQQQAQLELFEAKVEESLALKRRLQNVGHELRRNVRVMCVLHGVKDGQSREIDVDLQSNMLAWKSPVDEQVQRFQFDNVYEAAASEIDQSVKIAQDLAPVFESALAGFHVCVLVYGEEPVEAGRAAEVSLIEQAGLHLVSEMSRKEQQEQSSAPQVTRAFQTQASYTIIPTERDSDDSCTDGDSKGADTVLPCISQRIDSPENHISFVEKYKEEMSGNSGSAGVHRVVSFSIRTAEHAVPSDDTCVFFEDERHESESAEVRERERGALHLVYLHGRDVREKNVAALNECLRALNCSKGKDAAARAHAVPYTSSRLTQLLRRALGGRPDAPGKLLMLLNVQDPAAHFREDHEGFSNTPRHRENTLRDIRYAQKVAACQISAPRHKVAASAASGILSPSP</sequence>
<dbReference type="SMART" id="SM00129">
    <property type="entry name" value="KISc"/>
    <property type="match status" value="1"/>
</dbReference>
<dbReference type="EMBL" id="VRMN01000001">
    <property type="protein sequence ID" value="KAA8499612.1"/>
    <property type="molecule type" value="Genomic_DNA"/>
</dbReference>
<dbReference type="InterPro" id="IPR001752">
    <property type="entry name" value="Kinesin_motor_dom"/>
</dbReference>
<evidence type="ECO:0000313" key="4">
    <source>
        <dbReference type="EMBL" id="KAA8499612.1"/>
    </source>
</evidence>
<dbReference type="Pfam" id="PF16796">
    <property type="entry name" value="Microtub_bd"/>
    <property type="match status" value="1"/>
</dbReference>
<dbReference type="SUPFAM" id="SSF52540">
    <property type="entry name" value="P-loop containing nucleoside triphosphate hydrolases"/>
    <property type="match status" value="1"/>
</dbReference>
<feature type="region of interest" description="Disordered" evidence="2">
    <location>
        <begin position="1"/>
        <end position="61"/>
    </location>
</feature>
<dbReference type="InterPro" id="IPR027640">
    <property type="entry name" value="Kinesin-like_fam"/>
</dbReference>
<protein>
    <submittedName>
        <fullName evidence="4">Kinesin-like protein 2</fullName>
    </submittedName>
</protein>
<dbReference type="GO" id="GO:0007018">
    <property type="term" value="P:microtubule-based movement"/>
    <property type="evidence" value="ECO:0007669"/>
    <property type="project" value="InterPro"/>
</dbReference>
<name>A0A5J4Z967_PORPP</name>
<organism evidence="4 5">
    <name type="scientific">Porphyridium purpureum</name>
    <name type="common">Red alga</name>
    <name type="synonym">Porphyridium cruentum</name>
    <dbReference type="NCBI Taxonomy" id="35688"/>
    <lineage>
        <taxon>Eukaryota</taxon>
        <taxon>Rhodophyta</taxon>
        <taxon>Bangiophyceae</taxon>
        <taxon>Porphyridiales</taxon>
        <taxon>Porphyridiaceae</taxon>
        <taxon>Porphyridium</taxon>
    </lineage>
</organism>
<feature type="coiled-coil region" evidence="1">
    <location>
        <begin position="203"/>
        <end position="254"/>
    </location>
</feature>
<comment type="caution">
    <text evidence="4">The sequence shown here is derived from an EMBL/GenBank/DDBJ whole genome shotgun (WGS) entry which is preliminary data.</text>
</comment>
<feature type="region of interest" description="Disordered" evidence="2">
    <location>
        <begin position="88"/>
        <end position="121"/>
    </location>
</feature>
<feature type="coiled-coil region" evidence="1">
    <location>
        <begin position="127"/>
        <end position="168"/>
    </location>
</feature>
<dbReference type="InterPro" id="IPR036961">
    <property type="entry name" value="Kinesin_motor_dom_sf"/>
</dbReference>
<dbReference type="AlphaFoldDB" id="A0A5J4Z967"/>
<keyword evidence="5" id="KW-1185">Reference proteome</keyword>
<evidence type="ECO:0000313" key="5">
    <source>
        <dbReference type="Proteomes" id="UP000324585"/>
    </source>
</evidence>
<evidence type="ECO:0000259" key="3">
    <source>
        <dbReference type="SMART" id="SM00129"/>
    </source>
</evidence>
<dbReference type="Gene3D" id="3.40.850.10">
    <property type="entry name" value="Kinesin motor domain"/>
    <property type="match status" value="1"/>
</dbReference>
<dbReference type="GO" id="GO:0005524">
    <property type="term" value="F:ATP binding"/>
    <property type="evidence" value="ECO:0007669"/>
    <property type="project" value="InterPro"/>
</dbReference>
<feature type="compositionally biased region" description="Basic and acidic residues" evidence="2">
    <location>
        <begin position="110"/>
        <end position="121"/>
    </location>
</feature>